<keyword evidence="3 5" id="KW-0418">Kinase</keyword>
<dbReference type="Proteomes" id="UP000289257">
    <property type="component" value="Unassembled WGS sequence"/>
</dbReference>
<protein>
    <submittedName>
        <fullName evidence="5">Carbohydrate kinase family protein</fullName>
    </submittedName>
</protein>
<dbReference type="PANTHER" id="PTHR43320">
    <property type="entry name" value="SUGAR KINASE"/>
    <property type="match status" value="1"/>
</dbReference>
<evidence type="ECO:0000256" key="2">
    <source>
        <dbReference type="ARBA" id="ARBA00022679"/>
    </source>
</evidence>
<dbReference type="Gene3D" id="3.40.1190.20">
    <property type="match status" value="1"/>
</dbReference>
<name>A0A4Q0AIM4_9BACT</name>
<evidence type="ECO:0000256" key="1">
    <source>
        <dbReference type="ARBA" id="ARBA00010688"/>
    </source>
</evidence>
<dbReference type="SUPFAM" id="SSF53613">
    <property type="entry name" value="Ribokinase-like"/>
    <property type="match status" value="1"/>
</dbReference>
<reference evidence="5" key="1">
    <citation type="submission" date="2019-01" db="EMBL/GenBank/DDBJ databases">
        <title>Genomic signatures and co-occurrence patterns of the ultra-small Saccharimodia (Patescibacteria phylum) suggest a symbiotic lifestyle.</title>
        <authorList>
            <person name="Lemos L."/>
            <person name="Medeiros J."/>
            <person name="Andreote F."/>
            <person name="Fernandes G."/>
            <person name="Varani A."/>
            <person name="Oliveira G."/>
            <person name="Pylro V."/>
        </authorList>
    </citation>
    <scope>NUCLEOTIDE SEQUENCE [LARGE SCALE GENOMIC DNA]</scope>
    <source>
        <strain evidence="5">AMD02</strain>
    </source>
</reference>
<keyword evidence="6" id="KW-1185">Reference proteome</keyword>
<dbReference type="EMBL" id="SCKX01000001">
    <property type="protein sequence ID" value="RWZ78859.1"/>
    <property type="molecule type" value="Genomic_DNA"/>
</dbReference>
<feature type="domain" description="Carbohydrate kinase PfkB" evidence="4">
    <location>
        <begin position="47"/>
        <end position="305"/>
    </location>
</feature>
<proteinExistence type="inferred from homology"/>
<evidence type="ECO:0000313" key="5">
    <source>
        <dbReference type="EMBL" id="RWZ78859.1"/>
    </source>
</evidence>
<keyword evidence="2" id="KW-0808">Transferase</keyword>
<dbReference type="AlphaFoldDB" id="A0A4Q0AIM4"/>
<evidence type="ECO:0000256" key="3">
    <source>
        <dbReference type="ARBA" id="ARBA00022777"/>
    </source>
</evidence>
<evidence type="ECO:0000259" key="4">
    <source>
        <dbReference type="Pfam" id="PF00294"/>
    </source>
</evidence>
<dbReference type="Pfam" id="PF00294">
    <property type="entry name" value="PfkB"/>
    <property type="match status" value="1"/>
</dbReference>
<organism evidence="5 6">
    <name type="scientific">Candidatus Microsaccharimonas sossegonensis</name>
    <dbReference type="NCBI Taxonomy" id="2506948"/>
    <lineage>
        <taxon>Bacteria</taxon>
        <taxon>Candidatus Saccharimonadota</taxon>
        <taxon>Candidatus Saccharimonadia</taxon>
        <taxon>Candidatus Saccharimonadales</taxon>
        <taxon>Candidatus Saccharimonadaceae</taxon>
        <taxon>Candidatus Microsaccharimonas</taxon>
    </lineage>
</organism>
<evidence type="ECO:0000313" key="6">
    <source>
        <dbReference type="Proteomes" id="UP000289257"/>
    </source>
</evidence>
<dbReference type="PANTHER" id="PTHR43320:SF3">
    <property type="entry name" value="CARBOHYDRATE KINASE PFKB DOMAIN-CONTAINING PROTEIN"/>
    <property type="match status" value="1"/>
</dbReference>
<dbReference type="GO" id="GO:0016301">
    <property type="term" value="F:kinase activity"/>
    <property type="evidence" value="ECO:0007669"/>
    <property type="project" value="UniProtKB-KW"/>
</dbReference>
<dbReference type="InterPro" id="IPR011611">
    <property type="entry name" value="PfkB_dom"/>
</dbReference>
<gene>
    <name evidence="5" type="ORF">EOT05_03890</name>
</gene>
<dbReference type="InterPro" id="IPR052700">
    <property type="entry name" value="Carb_kinase_PfkB-like"/>
</dbReference>
<dbReference type="InterPro" id="IPR029056">
    <property type="entry name" value="Ribokinase-like"/>
</dbReference>
<comment type="caution">
    <text evidence="5">The sequence shown here is derived from an EMBL/GenBank/DDBJ whole genome shotgun (WGS) entry which is preliminary data.</text>
</comment>
<accession>A0A4Q0AIM4</accession>
<comment type="similarity">
    <text evidence="1">Belongs to the carbohydrate kinase PfkB family.</text>
</comment>
<sequence>MSASSHITIITIGKATQDVFVKSSKSFKQQITKGVVYDQLPVGQKLDLDDVVFSTGGNVTNAAVTFARQGLHSRYMWCIGTDVASEAILQELDRDGVDTKYVVQKEDYHASYSVILMLAGGERTILNYKGTKVASTSRDLDFSIIETGDWLYLSALGDMELLEKVITHAAKHGVKVMLNPSGAELKEAAKLRTVLEDVEILAVNKEEAMQIVTGESMEELVRHAHHYCPIVIVSDGPHGAWATDGKTIIEAGMYEDVPVVDRTGGGDAFGSGFLSQWAQGKTLKDAMVFASANSTSVVTKIGAKEGILYSGVVLHDMPIKERQF</sequence>